<dbReference type="InterPro" id="IPR014044">
    <property type="entry name" value="CAP_dom"/>
</dbReference>
<sequence length="215" mass="24784">MKAPVVGIVLLTLFTFNNANLIYHNHDHESYSNSDESKVVSRYFAEQYLLLRQREDITFTSDIRKFQNDSLVVHNTLRARHCVPPLELDEEININSQIYANYLAKTDSPLIHSTNRASRFGENLYSLARKSPIANISAEKCIMAWYAEIEFYDYSKPAYKLSTGHFTQIVWKDTQKLGVGYAFGREGCKIYIVAQYGPPGNYRHRFGKNVLEPKC</sequence>
<evidence type="ECO:0000313" key="11">
    <source>
        <dbReference type="EMBL" id="CAF4557299.1"/>
    </source>
</evidence>
<evidence type="ECO:0000313" key="5">
    <source>
        <dbReference type="EMBL" id="CAF3609927.1"/>
    </source>
</evidence>
<dbReference type="InterPro" id="IPR035940">
    <property type="entry name" value="CAP_sf"/>
</dbReference>
<evidence type="ECO:0000313" key="6">
    <source>
        <dbReference type="EMBL" id="CAF3708003.1"/>
    </source>
</evidence>
<feature type="chain" id="PRO_5044132540" description="SCP domain-containing protein" evidence="1">
    <location>
        <begin position="20"/>
        <end position="215"/>
    </location>
</feature>
<dbReference type="Proteomes" id="UP000663869">
    <property type="component" value="Unassembled WGS sequence"/>
</dbReference>
<dbReference type="CDD" id="cd05382">
    <property type="entry name" value="CAP_GAPR1-like"/>
    <property type="match status" value="1"/>
</dbReference>
<name>A0A818V656_9BILA</name>
<dbReference type="EMBL" id="CAJNYU010003859">
    <property type="protein sequence ID" value="CAF3708003.1"/>
    <property type="molecule type" value="Genomic_DNA"/>
</dbReference>
<comment type="caution">
    <text evidence="6">The sequence shown here is derived from an EMBL/GenBank/DDBJ whole genome shotgun (WGS) entry which is preliminary data.</text>
</comment>
<evidence type="ECO:0000313" key="4">
    <source>
        <dbReference type="EMBL" id="CAF3311973.1"/>
    </source>
</evidence>
<evidence type="ECO:0000313" key="3">
    <source>
        <dbReference type="EMBL" id="CAF3311720.1"/>
    </source>
</evidence>
<dbReference type="PRINTS" id="PR00837">
    <property type="entry name" value="V5TPXLIKE"/>
</dbReference>
<dbReference type="Proteomes" id="UP000663838">
    <property type="component" value="Unassembled WGS sequence"/>
</dbReference>
<dbReference type="EMBL" id="CAJNYV010005352">
    <property type="protein sequence ID" value="CAF3739718.1"/>
    <property type="molecule type" value="Genomic_DNA"/>
</dbReference>
<dbReference type="Pfam" id="PF00188">
    <property type="entry name" value="CAP"/>
    <property type="match status" value="1"/>
</dbReference>
<evidence type="ECO:0000256" key="1">
    <source>
        <dbReference type="SAM" id="SignalP"/>
    </source>
</evidence>
<dbReference type="EMBL" id="CAJOBQ010000332">
    <property type="protein sequence ID" value="CAF4329970.1"/>
    <property type="molecule type" value="Genomic_DNA"/>
</dbReference>
<dbReference type="SUPFAM" id="SSF55797">
    <property type="entry name" value="PR-1-like"/>
    <property type="match status" value="1"/>
</dbReference>
<keyword evidence="1" id="KW-0732">Signal</keyword>
<dbReference type="GO" id="GO:0005576">
    <property type="term" value="C:extracellular region"/>
    <property type="evidence" value="ECO:0007669"/>
    <property type="project" value="InterPro"/>
</dbReference>
<dbReference type="EMBL" id="CAJNYD010001035">
    <property type="protein sequence ID" value="CAF3311720.1"/>
    <property type="molecule type" value="Genomic_DNA"/>
</dbReference>
<dbReference type="Proteomes" id="UP000663851">
    <property type="component" value="Unassembled WGS sequence"/>
</dbReference>
<dbReference type="PROSITE" id="PS01009">
    <property type="entry name" value="CRISP_1"/>
    <property type="match status" value="1"/>
</dbReference>
<dbReference type="InterPro" id="IPR001283">
    <property type="entry name" value="CRISP-related"/>
</dbReference>
<dbReference type="EMBL" id="CAJOBR010001941">
    <property type="protein sequence ID" value="CAF4646461.1"/>
    <property type="molecule type" value="Genomic_DNA"/>
</dbReference>
<evidence type="ECO:0000313" key="10">
    <source>
        <dbReference type="EMBL" id="CAF4449321.1"/>
    </source>
</evidence>
<feature type="domain" description="SCP" evidence="2">
    <location>
        <begin position="65"/>
        <end position="204"/>
    </location>
</feature>
<dbReference type="Gene3D" id="3.40.33.10">
    <property type="entry name" value="CAP"/>
    <property type="match status" value="1"/>
</dbReference>
<reference evidence="6" key="1">
    <citation type="submission" date="2021-02" db="EMBL/GenBank/DDBJ databases">
        <authorList>
            <person name="Nowell W R."/>
        </authorList>
    </citation>
    <scope>NUCLEOTIDE SEQUENCE</scope>
</reference>
<dbReference type="EMBL" id="CAJOBS010000348">
    <property type="protein sequence ID" value="CAF4557299.1"/>
    <property type="molecule type" value="Genomic_DNA"/>
</dbReference>
<evidence type="ECO:0000259" key="2">
    <source>
        <dbReference type="SMART" id="SM00198"/>
    </source>
</evidence>
<dbReference type="EMBL" id="CAJOBP010004731">
    <property type="protein sequence ID" value="CAF4449321.1"/>
    <property type="molecule type" value="Genomic_DNA"/>
</dbReference>
<evidence type="ECO:0000313" key="8">
    <source>
        <dbReference type="EMBL" id="CAF4275290.1"/>
    </source>
</evidence>
<dbReference type="PANTHER" id="PTHR10334">
    <property type="entry name" value="CYSTEINE-RICH SECRETORY PROTEIN-RELATED"/>
    <property type="match status" value="1"/>
</dbReference>
<organism evidence="6 13">
    <name type="scientific">Rotaria socialis</name>
    <dbReference type="NCBI Taxonomy" id="392032"/>
    <lineage>
        <taxon>Eukaryota</taxon>
        <taxon>Metazoa</taxon>
        <taxon>Spiralia</taxon>
        <taxon>Gnathifera</taxon>
        <taxon>Rotifera</taxon>
        <taxon>Eurotatoria</taxon>
        <taxon>Bdelloidea</taxon>
        <taxon>Philodinida</taxon>
        <taxon>Philodinidae</taxon>
        <taxon>Rotaria</taxon>
    </lineage>
</organism>
<dbReference type="Proteomes" id="UP000663862">
    <property type="component" value="Unassembled WGS sequence"/>
</dbReference>
<dbReference type="Proteomes" id="UP000663833">
    <property type="component" value="Unassembled WGS sequence"/>
</dbReference>
<dbReference type="EMBL" id="CAJNYT010003882">
    <property type="protein sequence ID" value="CAF3609927.1"/>
    <property type="molecule type" value="Genomic_DNA"/>
</dbReference>
<gene>
    <name evidence="6" type="ORF">FME351_LOCUS28196</name>
    <name evidence="5" type="ORF">GRG538_LOCUS23123</name>
    <name evidence="8" type="ORF">HFQ381_LOCUS11925</name>
    <name evidence="7" type="ORF">KIK155_LOCUS29070</name>
    <name evidence="3" type="ORF">LUA448_LOCUS9046</name>
    <name evidence="12" type="ORF">QYT958_LOCUS14508</name>
    <name evidence="4" type="ORF">TIS948_LOCUS19359</name>
    <name evidence="11" type="ORF">TOA249_LOCUS7673</name>
    <name evidence="9" type="ORF">TSG867_LOCUS8145</name>
    <name evidence="10" type="ORF">UJA718_LOCUS22678</name>
</gene>
<dbReference type="EMBL" id="CAJOBO010000703">
    <property type="protein sequence ID" value="CAF4275290.1"/>
    <property type="molecule type" value="Genomic_DNA"/>
</dbReference>
<dbReference type="Proteomes" id="UP000663872">
    <property type="component" value="Unassembled WGS sequence"/>
</dbReference>
<dbReference type="SMART" id="SM00198">
    <property type="entry name" value="SCP"/>
    <property type="match status" value="1"/>
</dbReference>
<evidence type="ECO:0000313" key="7">
    <source>
        <dbReference type="EMBL" id="CAF3739718.1"/>
    </source>
</evidence>
<feature type="signal peptide" evidence="1">
    <location>
        <begin position="1"/>
        <end position="19"/>
    </location>
</feature>
<dbReference type="OrthoDB" id="337038at2759"/>
<dbReference type="Proteomes" id="UP000663873">
    <property type="component" value="Unassembled WGS sequence"/>
</dbReference>
<keyword evidence="14" id="KW-1185">Reference proteome</keyword>
<dbReference type="Proteomes" id="UP000663848">
    <property type="component" value="Unassembled WGS sequence"/>
</dbReference>
<dbReference type="InterPro" id="IPR034113">
    <property type="entry name" value="SCP_GAPR1-like"/>
</dbReference>
<dbReference type="Proteomes" id="UP000663865">
    <property type="component" value="Unassembled WGS sequence"/>
</dbReference>
<evidence type="ECO:0000313" key="12">
    <source>
        <dbReference type="EMBL" id="CAF4646461.1"/>
    </source>
</evidence>
<evidence type="ECO:0000313" key="9">
    <source>
        <dbReference type="EMBL" id="CAF4329970.1"/>
    </source>
</evidence>
<dbReference type="Proteomes" id="UP000663825">
    <property type="component" value="Unassembled WGS sequence"/>
</dbReference>
<protein>
    <recommendedName>
        <fullName evidence="2">SCP domain-containing protein</fullName>
    </recommendedName>
</protein>
<evidence type="ECO:0000313" key="14">
    <source>
        <dbReference type="Proteomes" id="UP000663873"/>
    </source>
</evidence>
<accession>A0A818V656</accession>
<proteinExistence type="predicted"/>
<dbReference type="InterPro" id="IPR018244">
    <property type="entry name" value="Allrgn_V5/Tpx1_CS"/>
</dbReference>
<evidence type="ECO:0000313" key="13">
    <source>
        <dbReference type="Proteomes" id="UP000663869"/>
    </source>
</evidence>
<dbReference type="AlphaFoldDB" id="A0A818V656"/>
<dbReference type="EMBL" id="CAJNXB010003405">
    <property type="protein sequence ID" value="CAF3311973.1"/>
    <property type="molecule type" value="Genomic_DNA"/>
</dbReference>
<dbReference type="FunFam" id="3.40.33.10:FF:000002">
    <property type="entry name" value="Golgi-associated plant pathogenesis-related protein 1"/>
    <property type="match status" value="1"/>
</dbReference>